<comment type="caution">
    <text evidence="2">The sequence shown here is derived from an EMBL/GenBank/DDBJ whole genome shotgun (WGS) entry which is preliminary data.</text>
</comment>
<keyword evidence="3" id="KW-1185">Reference proteome</keyword>
<feature type="domain" description="ARG and Rhodanese-Phosphatase-superfamily-associated" evidence="1">
    <location>
        <begin position="20"/>
        <end position="294"/>
    </location>
</feature>
<dbReference type="RefSeq" id="WP_165242563.1">
    <property type="nucleotide sequence ID" value="NZ_JAAKZV010000210.1"/>
</dbReference>
<dbReference type="Proteomes" id="UP000481583">
    <property type="component" value="Unassembled WGS sequence"/>
</dbReference>
<name>A0A6G4U8F9_9ACTN</name>
<proteinExistence type="predicted"/>
<dbReference type="AlphaFoldDB" id="A0A6G4U8F9"/>
<accession>A0A6G4U8F9</accession>
<dbReference type="InterPro" id="IPR054346">
    <property type="entry name" value="ARPP-2"/>
</dbReference>
<reference evidence="2 3" key="1">
    <citation type="submission" date="2020-02" db="EMBL/GenBank/DDBJ databases">
        <title>Whole-genome analyses of novel actinobacteria.</title>
        <authorList>
            <person name="Sahin N."/>
        </authorList>
    </citation>
    <scope>NUCLEOTIDE SEQUENCE [LARGE SCALE GENOMIC DNA]</scope>
    <source>
        <strain evidence="2 3">A7024</strain>
    </source>
</reference>
<dbReference type="EMBL" id="JAAKZV010000210">
    <property type="protein sequence ID" value="NGN68519.1"/>
    <property type="molecule type" value="Genomic_DNA"/>
</dbReference>
<sequence>MTDQGQGQGQGQDAKPGLGLDLTGLATGPAQVWGAIRLVPLLRAEPIDDLRLHPVLYDGPGIVDVGDGTVYTAYIPHGLVADWTRDGTPAAAYGTQLGAADRPAEAMRLHFHRRMAKREAKTRVRFLPLHLAMEGYLALHFGGPTILWEEWSRRAVGRGLSPRSERAYTGAEVPGLEDALRIFEIHPGQCGVLVYAADALAAAFAVPHPDDYRLLHPTLVQDMFGELIHHYAHFGGPVRDFTVRIDADGIDSLARLRAAAEEQETAWSDFHDNVMAAGLPANSPGYRFQRVRRMRGSRFRLVRFLPPFERQTEQHIGEAITDDRGRIAYLKTFRLSENQVRRGHLLTSLAAHEWSIDATAAALGTTPDALKARVSRLGFGSLLRGDG</sequence>
<protein>
    <recommendedName>
        <fullName evidence="1">ARG and Rhodanese-Phosphatase-superfamily-associated domain-containing protein</fullName>
    </recommendedName>
</protein>
<organism evidence="2 3">
    <name type="scientific">Streptomyces coryli</name>
    <dbReference type="NCBI Taxonomy" id="1128680"/>
    <lineage>
        <taxon>Bacteria</taxon>
        <taxon>Bacillati</taxon>
        <taxon>Actinomycetota</taxon>
        <taxon>Actinomycetes</taxon>
        <taxon>Kitasatosporales</taxon>
        <taxon>Streptomycetaceae</taxon>
        <taxon>Streptomyces</taxon>
    </lineage>
</organism>
<evidence type="ECO:0000259" key="1">
    <source>
        <dbReference type="Pfam" id="PF22549"/>
    </source>
</evidence>
<evidence type="ECO:0000313" key="2">
    <source>
        <dbReference type="EMBL" id="NGN68519.1"/>
    </source>
</evidence>
<evidence type="ECO:0000313" key="3">
    <source>
        <dbReference type="Proteomes" id="UP000481583"/>
    </source>
</evidence>
<dbReference type="Pfam" id="PF22549">
    <property type="entry name" value="ARPP-2"/>
    <property type="match status" value="1"/>
</dbReference>
<gene>
    <name evidence="2" type="ORF">G5C51_32055</name>
</gene>